<keyword evidence="3 8" id="KW-0597">Phosphoprotein</keyword>
<keyword evidence="4" id="KW-0902">Two-component regulatory system</keyword>
<dbReference type="RefSeq" id="WP_188528714.1">
    <property type="nucleotide sequence ID" value="NZ_BMGR01000001.1"/>
</dbReference>
<dbReference type="InterPro" id="IPR018060">
    <property type="entry name" value="HTH_AraC"/>
</dbReference>
<evidence type="ECO:0000256" key="4">
    <source>
        <dbReference type="ARBA" id="ARBA00023012"/>
    </source>
</evidence>
<evidence type="ECO:0000256" key="5">
    <source>
        <dbReference type="ARBA" id="ARBA00023015"/>
    </source>
</evidence>
<feature type="domain" description="Response regulatory" evidence="10">
    <location>
        <begin position="3"/>
        <end position="121"/>
    </location>
</feature>
<comment type="subcellular location">
    <subcellularLocation>
        <location evidence="1">Cytoplasm</location>
    </subcellularLocation>
</comment>
<dbReference type="InterPro" id="IPR011006">
    <property type="entry name" value="CheY-like_superfamily"/>
</dbReference>
<sequence>MFKLMIVDDEPLTRQFFKTNISLMHPQWLCAGEAGDGEEALALLDQGEVFDLIVTDIKMPGMSGLELVQKLAERPSRPHTVILSGYDEFLMAKEAMKHGVHDYLLKPIVNEEVTAVLSKLASQLTAERSDEAAYRSLLSLSTESREQVARNFLRAVISDNNMEIKILYPMLHRLKISLLDAEGAIMIVDLDESQLFEREISASHKALYRYIVHQTANELTASSPGTIPFIDNEERTVLFVAGDDATDVFHRCQDLFEELSRKIVEMTNLHLHGALGSPEMEVLQLIFSYRKASQAMKRLLFTEPKETGTLFMDDTELHLRVRRLEKAVSTLPAASAEDLGMKLHASLQLIAKELEPMDRRKLVLIGLYILKNVRRVFPEETIQERIGAALQIMKQQTLSGPEKYSSADAVSLYRKMLESVYAEVQQERPLHAPESSEHEIVTKVKAYIMENFTEPISLGHIAEKMGLSYSYLSSLFHQNTQESYIKYLTRVRMEYAASLLRKKPAVKVYDVAEKIGYVSVKHFSYVFKQHFGIPPGQYQDKFIR</sequence>
<dbReference type="InterPro" id="IPR001789">
    <property type="entry name" value="Sig_transdc_resp-reg_receiver"/>
</dbReference>
<evidence type="ECO:0000256" key="8">
    <source>
        <dbReference type="PROSITE-ProRule" id="PRU00169"/>
    </source>
</evidence>
<feature type="modified residue" description="4-aspartylphosphate" evidence="8">
    <location>
        <position position="56"/>
    </location>
</feature>
<reference evidence="11" key="1">
    <citation type="journal article" date="2014" name="Int. J. Syst. Evol. Microbiol.">
        <title>Complete genome sequence of Corynebacterium casei LMG S-19264T (=DSM 44701T), isolated from a smear-ripened cheese.</title>
        <authorList>
            <consortium name="US DOE Joint Genome Institute (JGI-PGF)"/>
            <person name="Walter F."/>
            <person name="Albersmeier A."/>
            <person name="Kalinowski J."/>
            <person name="Ruckert C."/>
        </authorList>
    </citation>
    <scope>NUCLEOTIDE SEQUENCE</scope>
    <source>
        <strain evidence="11">CGMCC 1.12987</strain>
    </source>
</reference>
<dbReference type="GO" id="GO:0000160">
    <property type="term" value="P:phosphorelay signal transduction system"/>
    <property type="evidence" value="ECO:0007669"/>
    <property type="project" value="UniProtKB-KW"/>
</dbReference>
<dbReference type="SMART" id="SM00448">
    <property type="entry name" value="REC"/>
    <property type="match status" value="1"/>
</dbReference>
<dbReference type="SMART" id="SM00342">
    <property type="entry name" value="HTH_ARAC"/>
    <property type="match status" value="1"/>
</dbReference>
<dbReference type="InterPro" id="IPR020449">
    <property type="entry name" value="Tscrpt_reg_AraC-type_HTH"/>
</dbReference>
<evidence type="ECO:0000256" key="6">
    <source>
        <dbReference type="ARBA" id="ARBA00023125"/>
    </source>
</evidence>
<evidence type="ECO:0000313" key="11">
    <source>
        <dbReference type="EMBL" id="GGF90963.1"/>
    </source>
</evidence>
<dbReference type="Pfam" id="PF12833">
    <property type="entry name" value="HTH_18"/>
    <property type="match status" value="1"/>
</dbReference>
<dbReference type="CDD" id="cd17536">
    <property type="entry name" value="REC_YesN-like"/>
    <property type="match status" value="1"/>
</dbReference>
<dbReference type="PROSITE" id="PS01124">
    <property type="entry name" value="HTH_ARAC_FAMILY_2"/>
    <property type="match status" value="1"/>
</dbReference>
<dbReference type="PROSITE" id="PS50110">
    <property type="entry name" value="RESPONSE_REGULATORY"/>
    <property type="match status" value="1"/>
</dbReference>
<evidence type="ECO:0000256" key="1">
    <source>
        <dbReference type="ARBA" id="ARBA00004496"/>
    </source>
</evidence>
<dbReference type="Gene3D" id="3.40.50.2300">
    <property type="match status" value="1"/>
</dbReference>
<keyword evidence="2" id="KW-0963">Cytoplasm</keyword>
<keyword evidence="6" id="KW-0238">DNA-binding</keyword>
<dbReference type="GO" id="GO:0043565">
    <property type="term" value="F:sequence-specific DNA binding"/>
    <property type="evidence" value="ECO:0007669"/>
    <property type="project" value="InterPro"/>
</dbReference>
<dbReference type="GO" id="GO:0003700">
    <property type="term" value="F:DNA-binding transcription factor activity"/>
    <property type="evidence" value="ECO:0007669"/>
    <property type="project" value="InterPro"/>
</dbReference>
<evidence type="ECO:0000256" key="2">
    <source>
        <dbReference type="ARBA" id="ARBA00022490"/>
    </source>
</evidence>
<evidence type="ECO:0000256" key="7">
    <source>
        <dbReference type="ARBA" id="ARBA00023163"/>
    </source>
</evidence>
<dbReference type="InterPro" id="IPR009057">
    <property type="entry name" value="Homeodomain-like_sf"/>
</dbReference>
<dbReference type="PROSITE" id="PS00041">
    <property type="entry name" value="HTH_ARAC_FAMILY_1"/>
    <property type="match status" value="1"/>
</dbReference>
<dbReference type="InterPro" id="IPR018062">
    <property type="entry name" value="HTH_AraC-typ_CS"/>
</dbReference>
<dbReference type="SUPFAM" id="SSF46689">
    <property type="entry name" value="Homeodomain-like"/>
    <property type="match status" value="2"/>
</dbReference>
<gene>
    <name evidence="11" type="ORF">GCM10010916_05360</name>
</gene>
<dbReference type="PANTHER" id="PTHR42713">
    <property type="entry name" value="HISTIDINE KINASE-RELATED"/>
    <property type="match status" value="1"/>
</dbReference>
<evidence type="ECO:0000259" key="10">
    <source>
        <dbReference type="PROSITE" id="PS50110"/>
    </source>
</evidence>
<dbReference type="Pfam" id="PF00072">
    <property type="entry name" value="Response_reg"/>
    <property type="match status" value="1"/>
</dbReference>
<dbReference type="SUPFAM" id="SSF52172">
    <property type="entry name" value="CheY-like"/>
    <property type="match status" value="1"/>
</dbReference>
<accession>A0A917FKS3</accession>
<evidence type="ECO:0000313" key="12">
    <source>
        <dbReference type="Proteomes" id="UP000644756"/>
    </source>
</evidence>
<dbReference type="Gene3D" id="1.10.10.60">
    <property type="entry name" value="Homeodomain-like"/>
    <property type="match status" value="2"/>
</dbReference>
<reference evidence="11" key="2">
    <citation type="submission" date="2020-09" db="EMBL/GenBank/DDBJ databases">
        <authorList>
            <person name="Sun Q."/>
            <person name="Zhou Y."/>
        </authorList>
    </citation>
    <scope>NUCLEOTIDE SEQUENCE</scope>
    <source>
        <strain evidence="11">CGMCC 1.12987</strain>
    </source>
</reference>
<proteinExistence type="predicted"/>
<dbReference type="AlphaFoldDB" id="A0A917FKS3"/>
<keyword evidence="5" id="KW-0805">Transcription regulation</keyword>
<dbReference type="PANTHER" id="PTHR42713:SF3">
    <property type="entry name" value="TRANSCRIPTIONAL REGULATORY PROTEIN HPTR"/>
    <property type="match status" value="1"/>
</dbReference>
<dbReference type="Proteomes" id="UP000644756">
    <property type="component" value="Unassembled WGS sequence"/>
</dbReference>
<comment type="caution">
    <text evidence="11">The sequence shown here is derived from an EMBL/GenBank/DDBJ whole genome shotgun (WGS) entry which is preliminary data.</text>
</comment>
<keyword evidence="7" id="KW-0804">Transcription</keyword>
<dbReference type="InterPro" id="IPR051552">
    <property type="entry name" value="HptR"/>
</dbReference>
<dbReference type="GO" id="GO:0005737">
    <property type="term" value="C:cytoplasm"/>
    <property type="evidence" value="ECO:0007669"/>
    <property type="project" value="UniProtKB-SubCell"/>
</dbReference>
<name>A0A917FKS3_9BACL</name>
<protein>
    <submittedName>
        <fullName evidence="11">AraC family transcriptional regulator</fullName>
    </submittedName>
</protein>
<feature type="domain" description="HTH araC/xylS-type" evidence="9">
    <location>
        <begin position="442"/>
        <end position="541"/>
    </location>
</feature>
<evidence type="ECO:0000259" key="9">
    <source>
        <dbReference type="PROSITE" id="PS01124"/>
    </source>
</evidence>
<dbReference type="PRINTS" id="PR00032">
    <property type="entry name" value="HTHARAC"/>
</dbReference>
<organism evidence="11 12">
    <name type="scientific">Paenibacillus abyssi</name>
    <dbReference type="NCBI Taxonomy" id="1340531"/>
    <lineage>
        <taxon>Bacteria</taxon>
        <taxon>Bacillati</taxon>
        <taxon>Bacillota</taxon>
        <taxon>Bacilli</taxon>
        <taxon>Bacillales</taxon>
        <taxon>Paenibacillaceae</taxon>
        <taxon>Paenibacillus</taxon>
    </lineage>
</organism>
<dbReference type="EMBL" id="BMGR01000001">
    <property type="protein sequence ID" value="GGF90963.1"/>
    <property type="molecule type" value="Genomic_DNA"/>
</dbReference>
<evidence type="ECO:0000256" key="3">
    <source>
        <dbReference type="ARBA" id="ARBA00022553"/>
    </source>
</evidence>
<keyword evidence="12" id="KW-1185">Reference proteome</keyword>